<dbReference type="InterPro" id="IPR029068">
    <property type="entry name" value="Glyas_Bleomycin-R_OHBP_Dase"/>
</dbReference>
<keyword evidence="3" id="KW-1185">Reference proteome</keyword>
<dbReference type="InterPro" id="IPR037523">
    <property type="entry name" value="VOC_core"/>
</dbReference>
<sequence>MLIKELQLYSSNLKAQADFYIKVLGVTCIARNDQYVSLQMGNSILTIVYKPEAKPYHFAITIPAHKEVEALAWLKARVVIEQEGSNEIIDFTAWNAKAMYFYDPDKNIVELIARNNLKNTVPEPFDTSQFLEISEIGVPTVTIEKVYTQLNAVTGIQIYDGSFDRFCAIGDERGLFICINPKVKDWFPTNDKAFASAFEIMVVEHQKTYRMQYEDEAFKLLG</sequence>
<dbReference type="PROSITE" id="PS51819">
    <property type="entry name" value="VOC"/>
    <property type="match status" value="1"/>
</dbReference>
<evidence type="ECO:0000313" key="2">
    <source>
        <dbReference type="EMBL" id="QCX38654.1"/>
    </source>
</evidence>
<protein>
    <submittedName>
        <fullName evidence="2">VOC family protein</fullName>
    </submittedName>
</protein>
<dbReference type="OrthoDB" id="2703022at2"/>
<dbReference type="RefSeq" id="WP_138949546.1">
    <property type="nucleotide sequence ID" value="NZ_CP040749.1"/>
</dbReference>
<proteinExistence type="predicted"/>
<accession>A0A5B7TTW0</accession>
<dbReference type="SUPFAM" id="SSF54593">
    <property type="entry name" value="Glyoxalase/Bleomycin resistance protein/Dihydroxybiphenyl dioxygenase"/>
    <property type="match status" value="1"/>
</dbReference>
<feature type="domain" description="VOC" evidence="1">
    <location>
        <begin position="2"/>
        <end position="114"/>
    </location>
</feature>
<organism evidence="2 3">
    <name type="scientific">Aureibaculum algae</name>
    <dbReference type="NCBI Taxonomy" id="2584122"/>
    <lineage>
        <taxon>Bacteria</taxon>
        <taxon>Pseudomonadati</taxon>
        <taxon>Bacteroidota</taxon>
        <taxon>Flavobacteriia</taxon>
        <taxon>Flavobacteriales</taxon>
        <taxon>Flavobacteriaceae</taxon>
        <taxon>Aureibaculum</taxon>
    </lineage>
</organism>
<dbReference type="AlphaFoldDB" id="A0A5B7TTW0"/>
<dbReference type="Proteomes" id="UP000306229">
    <property type="component" value="Chromosome"/>
</dbReference>
<evidence type="ECO:0000313" key="3">
    <source>
        <dbReference type="Proteomes" id="UP000306229"/>
    </source>
</evidence>
<gene>
    <name evidence="2" type="ORF">FF125_09495</name>
</gene>
<dbReference type="Gene3D" id="3.10.180.10">
    <property type="entry name" value="2,3-Dihydroxybiphenyl 1,2-Dioxygenase, domain 1"/>
    <property type="match status" value="1"/>
</dbReference>
<dbReference type="EMBL" id="CP040749">
    <property type="protein sequence ID" value="QCX38654.1"/>
    <property type="molecule type" value="Genomic_DNA"/>
</dbReference>
<reference evidence="2 3" key="1">
    <citation type="submission" date="2019-05" db="EMBL/GenBank/DDBJ databases">
        <title>Algicella ahnfeltiae gen. nov., sp. nov., a novel marine bacterium of the family Flavobacteriaceae isolated from a red alga.</title>
        <authorList>
            <person name="Nedashkovskaya O.I."/>
            <person name="Kukhlevskiy A.D."/>
            <person name="Kim S.-G."/>
            <person name="Zhukova N.V."/>
            <person name="Mikhailov V.V."/>
        </authorList>
    </citation>
    <scope>NUCLEOTIDE SEQUENCE [LARGE SCALE GENOMIC DNA]</scope>
    <source>
        <strain evidence="2 3">10Alg115</strain>
    </source>
</reference>
<name>A0A5B7TTW0_9FLAO</name>
<evidence type="ECO:0000259" key="1">
    <source>
        <dbReference type="PROSITE" id="PS51819"/>
    </source>
</evidence>
<dbReference type="KEGG" id="fbe:FF125_09495"/>